<protein>
    <submittedName>
        <fullName evidence="1">Aminopeptidase</fullName>
    </submittedName>
</protein>
<evidence type="ECO:0000313" key="1">
    <source>
        <dbReference type="EMBL" id="MBI4595823.1"/>
    </source>
</evidence>
<dbReference type="PROSITE" id="PS51257">
    <property type="entry name" value="PROKAR_LIPOPROTEIN"/>
    <property type="match status" value="1"/>
</dbReference>
<dbReference type="GO" id="GO:0004177">
    <property type="term" value="F:aminopeptidase activity"/>
    <property type="evidence" value="ECO:0007669"/>
    <property type="project" value="UniProtKB-KW"/>
</dbReference>
<keyword evidence="1" id="KW-0645">Protease</keyword>
<feature type="non-terminal residue" evidence="1">
    <location>
        <position position="225"/>
    </location>
</feature>
<dbReference type="AlphaFoldDB" id="A0A933GM06"/>
<reference evidence="1" key="1">
    <citation type="submission" date="2020-07" db="EMBL/GenBank/DDBJ databases">
        <title>Huge and variable diversity of episymbiotic CPR bacteria and DPANN archaea in groundwater ecosystems.</title>
        <authorList>
            <person name="He C.Y."/>
            <person name="Keren R."/>
            <person name="Whittaker M."/>
            <person name="Farag I.F."/>
            <person name="Doudna J."/>
            <person name="Cate J.H.D."/>
            <person name="Banfield J.F."/>
        </authorList>
    </citation>
    <scope>NUCLEOTIDE SEQUENCE</scope>
    <source>
        <strain evidence="1">NC_groundwater_1482_Ag_S-0.65um_47_24</strain>
    </source>
</reference>
<gene>
    <name evidence="1" type="ORF">HY730_05515</name>
</gene>
<accession>A0A933GM06</accession>
<keyword evidence="1" id="KW-0378">Hydrolase</keyword>
<comment type="caution">
    <text evidence="1">The sequence shown here is derived from an EMBL/GenBank/DDBJ whole genome shotgun (WGS) entry which is preliminary data.</text>
</comment>
<dbReference type="InterPro" id="IPR058961">
    <property type="entry name" value="YafT"/>
</dbReference>
<dbReference type="Proteomes" id="UP000772181">
    <property type="component" value="Unassembled WGS sequence"/>
</dbReference>
<sequence>MRIMRFVLFRFPALIIIIALMVSGCAKRSISDSGYRSESGYRSQASSNPFYKGELSEFQILGINPEAKITQEEINRALESKQRLTLPKGSSIMLIQSGAMIPDEPMVKALEKYYNVSVFSGVPLAQGGNDYAMTLRLAAAKGGFEKIVAYWGILETAQKGYATKAVSWVPFVGGVIPDEGQEMRIRLKVAVIDVRSGQWDMFSPAPFQNTAASARYTRESSDQDQ</sequence>
<proteinExistence type="predicted"/>
<dbReference type="Pfam" id="PF25851">
    <property type="entry name" value="YafT"/>
    <property type="match status" value="1"/>
</dbReference>
<organism evidence="1 2">
    <name type="scientific">Tectimicrobiota bacterium</name>
    <dbReference type="NCBI Taxonomy" id="2528274"/>
    <lineage>
        <taxon>Bacteria</taxon>
        <taxon>Pseudomonadati</taxon>
        <taxon>Nitrospinota/Tectimicrobiota group</taxon>
        <taxon>Candidatus Tectimicrobiota</taxon>
    </lineage>
</organism>
<name>A0A933GM06_UNCTE</name>
<keyword evidence="1" id="KW-0031">Aminopeptidase</keyword>
<evidence type="ECO:0000313" key="2">
    <source>
        <dbReference type="Proteomes" id="UP000772181"/>
    </source>
</evidence>
<dbReference type="EMBL" id="JACQWF010000251">
    <property type="protein sequence ID" value="MBI4595823.1"/>
    <property type="molecule type" value="Genomic_DNA"/>
</dbReference>